<dbReference type="EMBL" id="PVMZ01000016">
    <property type="protein sequence ID" value="PRX17277.1"/>
    <property type="molecule type" value="Genomic_DNA"/>
</dbReference>
<dbReference type="SUPFAM" id="SSF55166">
    <property type="entry name" value="Hedgehog/DD-peptidase"/>
    <property type="match status" value="1"/>
</dbReference>
<organism evidence="1 2">
    <name type="scientific">Actinoplanes italicus</name>
    <dbReference type="NCBI Taxonomy" id="113567"/>
    <lineage>
        <taxon>Bacteria</taxon>
        <taxon>Bacillati</taxon>
        <taxon>Actinomycetota</taxon>
        <taxon>Actinomycetes</taxon>
        <taxon>Micromonosporales</taxon>
        <taxon>Micromonosporaceae</taxon>
        <taxon>Actinoplanes</taxon>
    </lineage>
</organism>
<reference evidence="1 2" key="1">
    <citation type="submission" date="2018-03" db="EMBL/GenBank/DDBJ databases">
        <title>Genomic Encyclopedia of Archaeal and Bacterial Type Strains, Phase II (KMG-II): from individual species to whole genera.</title>
        <authorList>
            <person name="Goeker M."/>
        </authorList>
    </citation>
    <scope>NUCLEOTIDE SEQUENCE [LARGE SCALE GENOMIC DNA]</scope>
    <source>
        <strain evidence="1 2">DSM 43146</strain>
    </source>
</reference>
<dbReference type="Proteomes" id="UP000239415">
    <property type="component" value="Unassembled WGS sequence"/>
</dbReference>
<protein>
    <submittedName>
        <fullName evidence="1">Uncharacterized protein</fullName>
    </submittedName>
</protein>
<comment type="caution">
    <text evidence="1">The sequence shown here is derived from an EMBL/GenBank/DDBJ whole genome shotgun (WGS) entry which is preliminary data.</text>
</comment>
<evidence type="ECO:0000313" key="1">
    <source>
        <dbReference type="EMBL" id="PRX17277.1"/>
    </source>
</evidence>
<keyword evidence="2" id="KW-1185">Reference proteome</keyword>
<dbReference type="AlphaFoldDB" id="A0A2T0K3L5"/>
<proteinExistence type="predicted"/>
<accession>A0A2T0K3L5</accession>
<name>A0A2T0K3L5_9ACTN</name>
<sequence length="170" mass="18791">MGPVALCGLGLDLLTMVRELGDPETLARAGDAAEAAGERVRPQGFNARPQRRAGRYVLGALSEHALGRAVDIRPGTNPQITVPVWQYLPDVTGMRVDRSEQRWRDDPGGLFDDLAELERRWFAFLAVRRPARRFADRQAGSLTGLPTAPEPGDRWGLTFGTPDIHHFELP</sequence>
<gene>
    <name evidence="1" type="ORF">CLV67_11653</name>
</gene>
<evidence type="ECO:0000313" key="2">
    <source>
        <dbReference type="Proteomes" id="UP000239415"/>
    </source>
</evidence>
<dbReference type="InterPro" id="IPR009045">
    <property type="entry name" value="Zn_M74/Hedgehog-like"/>
</dbReference>